<gene>
    <name evidence="9" type="ORF">SAMN05444682_101463</name>
</gene>
<evidence type="ECO:0000313" key="10">
    <source>
        <dbReference type="Proteomes" id="UP000198670"/>
    </source>
</evidence>
<dbReference type="AlphaFoldDB" id="A0A1I3DH24"/>
<feature type="domain" description="Alpha-glycerophosphate oxidase C-terminal" evidence="8">
    <location>
        <begin position="421"/>
        <end position="505"/>
    </location>
</feature>
<dbReference type="InterPro" id="IPR031656">
    <property type="entry name" value="DAO_C"/>
</dbReference>
<keyword evidence="10" id="KW-1185">Reference proteome</keyword>
<dbReference type="RefSeq" id="WP_090623636.1">
    <property type="nucleotide sequence ID" value="NZ_FOQO01000001.1"/>
</dbReference>
<evidence type="ECO:0000256" key="4">
    <source>
        <dbReference type="ARBA" id="ARBA00022798"/>
    </source>
</evidence>
<dbReference type="OrthoDB" id="9766796at2"/>
<accession>A0A1I3DH24</accession>
<organism evidence="9 10">
    <name type="scientific">Parapedobacter indicus</name>
    <dbReference type="NCBI Taxonomy" id="1477437"/>
    <lineage>
        <taxon>Bacteria</taxon>
        <taxon>Pseudomonadati</taxon>
        <taxon>Bacteroidota</taxon>
        <taxon>Sphingobacteriia</taxon>
        <taxon>Sphingobacteriales</taxon>
        <taxon>Sphingobacteriaceae</taxon>
        <taxon>Parapedobacter</taxon>
    </lineage>
</organism>
<evidence type="ECO:0000256" key="6">
    <source>
        <dbReference type="ARBA" id="ARBA00023002"/>
    </source>
</evidence>
<dbReference type="GO" id="GO:0006071">
    <property type="term" value="P:glycerol metabolic process"/>
    <property type="evidence" value="ECO:0007669"/>
    <property type="project" value="UniProtKB-KW"/>
</dbReference>
<comment type="cofactor">
    <cofactor evidence="1">
        <name>FAD</name>
        <dbReference type="ChEBI" id="CHEBI:57692"/>
    </cofactor>
</comment>
<dbReference type="EMBL" id="FOQO01000001">
    <property type="protein sequence ID" value="SFH86037.1"/>
    <property type="molecule type" value="Genomic_DNA"/>
</dbReference>
<dbReference type="PANTHER" id="PTHR11985:SF35">
    <property type="entry name" value="ANAEROBIC GLYCEROL-3-PHOSPHATE DEHYDROGENASE SUBUNIT A"/>
    <property type="match status" value="1"/>
</dbReference>
<dbReference type="InterPro" id="IPR000447">
    <property type="entry name" value="G3P_DH_FAD-dep"/>
</dbReference>
<evidence type="ECO:0000256" key="1">
    <source>
        <dbReference type="ARBA" id="ARBA00001974"/>
    </source>
</evidence>
<keyword evidence="4" id="KW-0319">Glycerol metabolism</keyword>
<dbReference type="PRINTS" id="PR01001">
    <property type="entry name" value="FADG3PDH"/>
</dbReference>
<keyword evidence="3" id="KW-0285">Flavoprotein</keyword>
<keyword evidence="5" id="KW-0274">FAD</keyword>
<evidence type="ECO:0000259" key="7">
    <source>
        <dbReference type="Pfam" id="PF01266"/>
    </source>
</evidence>
<dbReference type="Pfam" id="PF01266">
    <property type="entry name" value="DAO"/>
    <property type="match status" value="1"/>
</dbReference>
<dbReference type="PANTHER" id="PTHR11985">
    <property type="entry name" value="GLYCEROL-3-PHOSPHATE DEHYDROGENASE"/>
    <property type="match status" value="1"/>
</dbReference>
<evidence type="ECO:0000259" key="8">
    <source>
        <dbReference type="Pfam" id="PF16901"/>
    </source>
</evidence>
<dbReference type="Gene3D" id="3.30.9.10">
    <property type="entry name" value="D-Amino Acid Oxidase, subunit A, domain 2"/>
    <property type="match status" value="1"/>
</dbReference>
<dbReference type="STRING" id="1477437.SAMN05444682_101463"/>
<protein>
    <submittedName>
        <fullName evidence="9">Glycerol-3-phosphate dehydrogenase</fullName>
    </submittedName>
</protein>
<dbReference type="SUPFAM" id="SSF51905">
    <property type="entry name" value="FAD/NAD(P)-binding domain"/>
    <property type="match status" value="1"/>
</dbReference>
<evidence type="ECO:0000256" key="5">
    <source>
        <dbReference type="ARBA" id="ARBA00022827"/>
    </source>
</evidence>
<dbReference type="GO" id="GO:0046168">
    <property type="term" value="P:glycerol-3-phosphate catabolic process"/>
    <property type="evidence" value="ECO:0007669"/>
    <property type="project" value="TreeGrafter"/>
</dbReference>
<feature type="domain" description="FAD dependent oxidoreductase" evidence="7">
    <location>
        <begin position="22"/>
        <end position="379"/>
    </location>
</feature>
<dbReference type="InterPro" id="IPR038299">
    <property type="entry name" value="DAO_C_sf"/>
</dbReference>
<dbReference type="InterPro" id="IPR036188">
    <property type="entry name" value="FAD/NAD-bd_sf"/>
</dbReference>
<keyword evidence="6" id="KW-0560">Oxidoreductase</keyword>
<evidence type="ECO:0000256" key="3">
    <source>
        <dbReference type="ARBA" id="ARBA00022630"/>
    </source>
</evidence>
<reference evidence="9 10" key="1">
    <citation type="submission" date="2016-10" db="EMBL/GenBank/DDBJ databases">
        <authorList>
            <person name="de Groot N.N."/>
        </authorList>
    </citation>
    <scope>NUCLEOTIDE SEQUENCE [LARGE SCALE GENOMIC DNA]</scope>
    <source>
        <strain evidence="9 10">RK1</strain>
    </source>
</reference>
<evidence type="ECO:0000313" key="9">
    <source>
        <dbReference type="EMBL" id="SFH86037.1"/>
    </source>
</evidence>
<dbReference type="InterPro" id="IPR006076">
    <property type="entry name" value="FAD-dep_OxRdtase"/>
</dbReference>
<evidence type="ECO:0000256" key="2">
    <source>
        <dbReference type="ARBA" id="ARBA00007330"/>
    </source>
</evidence>
<name>A0A1I3DH24_9SPHI</name>
<dbReference type="Proteomes" id="UP000198670">
    <property type="component" value="Unassembled WGS sequence"/>
</dbReference>
<dbReference type="GO" id="GO:0004368">
    <property type="term" value="F:glycerol-3-phosphate dehydrogenase (quinone) activity"/>
    <property type="evidence" value="ECO:0007669"/>
    <property type="project" value="InterPro"/>
</dbReference>
<dbReference type="PROSITE" id="PS00978">
    <property type="entry name" value="FAD_G3PDH_2"/>
    <property type="match status" value="1"/>
</dbReference>
<dbReference type="Gene3D" id="3.50.50.60">
    <property type="entry name" value="FAD/NAD(P)-binding domain"/>
    <property type="match status" value="1"/>
</dbReference>
<dbReference type="Gene3D" id="1.10.8.870">
    <property type="entry name" value="Alpha-glycerophosphate oxidase, cap domain"/>
    <property type="match status" value="1"/>
</dbReference>
<sequence>MHTSLLDRNVAFHEVRTQTEWDLAIIGGGATGLGIAVDAATRGYKTILLEQHDFAKGTSSRSTKLVHGGVRYLAMGDIKLVYDALRERGIIFRNAPHLAHVQSFIIPCYSTFSKWKYLIGLKIYDWLAGGYRIGKSTFLSRKETSAHLRGIKTDRLKGGVRYFDGQFDDARLAVNLAQTATEYGATVLNYCEVTGLHKNSNGSVTGLQFTDQETSQQFQLDAKVVINATGVFVDDILQLDVDTHRPLVKPSQGTHVVVNRAFLGDQDALMIPETSDGRVLFGVPWHNHLLLGTTDTPIESHSLEPCPQDAEIDFILNTAAAYLTHPPKKKDILSLFAGLRPLAAPHKENGSTKEISRDHKLIVSPSGLITITGGKWTTYRKMAEETVERAIETAALNPQPCRTRDIKIHGYSTQKPVGHWAVYGADSSHIQALAAEKTELKEKLHSRFEHTAAEVVWAVRQEMARTVEDVLARRFRILFLDAAASMEMAPRVAALMADELQKDETWVAQQIQRYRSLASGYLPNGETTLAEEKPN</sequence>
<comment type="similarity">
    <text evidence="2">Belongs to the FAD-dependent glycerol-3-phosphate dehydrogenase family.</text>
</comment>
<dbReference type="Pfam" id="PF16901">
    <property type="entry name" value="DAO_C"/>
    <property type="match status" value="1"/>
</dbReference>
<proteinExistence type="inferred from homology"/>